<dbReference type="PATRIC" id="fig|1072256.5.peg.1951"/>
<reference evidence="5" key="2">
    <citation type="submission" date="2015-05" db="EMBL/GenBank/DDBJ databases">
        <title>Complete genome sequence of Corynebacterium uterequi DSM 45634, isolated from the uterus of a maiden mare.</title>
        <authorList>
            <person name="Ruckert C."/>
            <person name="Albersmeier A."/>
            <person name="Winkler A."/>
            <person name="Tauch A."/>
        </authorList>
    </citation>
    <scope>NUCLEOTIDE SEQUENCE [LARGE SCALE GENOMIC DNA]</scope>
    <source>
        <strain evidence="5">DSM 45634</strain>
    </source>
</reference>
<dbReference type="SUPFAM" id="SSF103473">
    <property type="entry name" value="MFS general substrate transporter"/>
    <property type="match status" value="1"/>
</dbReference>
<dbReference type="NCBIfam" id="TIGR00885">
    <property type="entry name" value="fucP"/>
    <property type="match status" value="1"/>
</dbReference>
<name>A0A0G3HF67_9CORY</name>
<dbReference type="EMBL" id="CP011546">
    <property type="protein sequence ID" value="AKK11949.1"/>
    <property type="molecule type" value="Genomic_DNA"/>
</dbReference>
<keyword evidence="5" id="KW-1185">Reference proteome</keyword>
<reference evidence="4 5" key="1">
    <citation type="journal article" date="2015" name="Genome Announc.">
        <title>Virulence Factor Genes Detected in the Complete Genome Sequence of Corynebacterium uterequi DSM 45634, Isolated from the Uterus of a Maiden Mare.</title>
        <authorList>
            <person name="Ruckert C."/>
            <person name="Kriete M."/>
            <person name="Jaenicke S."/>
            <person name="Winkler A."/>
            <person name="Tauch A."/>
        </authorList>
    </citation>
    <scope>NUCLEOTIDE SEQUENCE [LARGE SCALE GENOMIC DNA]</scope>
    <source>
        <strain evidence="4 5">DSM 45634</strain>
    </source>
</reference>
<dbReference type="PANTHER" id="PTHR43702">
    <property type="entry name" value="L-FUCOSE-PROTON SYMPORTER"/>
    <property type="match status" value="1"/>
</dbReference>
<dbReference type="InterPro" id="IPR050375">
    <property type="entry name" value="MFS_TsgA-like"/>
</dbReference>
<feature type="transmembrane region" description="Helical" evidence="3">
    <location>
        <begin position="21"/>
        <end position="43"/>
    </location>
</feature>
<sequence length="449" mass="48215">MFSHTGSPPPASVDTASPKRWVYPGLTPAFVLLVSCFAAWGLAGNMTDPLVKVFSSVFSMSAFQSSLVQFAYYGAYFALAIPAAFINNRLGYKVGVIIGLALAASGCMLFIPAASVMTYGFFIFALFTLASGLSILETSANPFIMAMGPDTNATRRLNFAQAFNPIGSNLGVFFAATFILPFVNPATAEQRAALSEAELKSIQSSELAAVMGPYVALGALYIAIAIGIFLVKIPPQPQAVERTIPRTSNSRLLRLLKNKRYSFGVIAQYFNIAAQTCIWTYTIHYVMQVLPVDEGEAGWYLQVSLILFLITRFGMVWLMGRIDPRRLMLFMTMLGVAFAALAVLSPNAFGIVGLLGMSGCLSLLFPTIYGIALDGLGEDTKFGSAGLVMAIVGGATMPMAQGWLIDATSASFSYIIPGICFALIALYAVYTIKAKPIEYVEGTIARQLS</sequence>
<dbReference type="PANTHER" id="PTHR43702:SF11">
    <property type="entry name" value="L-FUCOSE-PROTON SYMPORTER"/>
    <property type="match status" value="1"/>
</dbReference>
<feature type="transmembrane region" description="Helical" evidence="3">
    <location>
        <begin position="385"/>
        <end position="405"/>
    </location>
</feature>
<dbReference type="RefSeq" id="WP_047260259.1">
    <property type="nucleotide sequence ID" value="NZ_CP011546.1"/>
</dbReference>
<organism evidence="4 5">
    <name type="scientific">Corynebacterium uterequi</name>
    <dbReference type="NCBI Taxonomy" id="1072256"/>
    <lineage>
        <taxon>Bacteria</taxon>
        <taxon>Bacillati</taxon>
        <taxon>Actinomycetota</taxon>
        <taxon>Actinomycetes</taxon>
        <taxon>Mycobacteriales</taxon>
        <taxon>Corynebacteriaceae</taxon>
        <taxon>Corynebacterium</taxon>
    </lineage>
</organism>
<dbReference type="GO" id="GO:0015535">
    <property type="term" value="F:fucose:proton symporter activity"/>
    <property type="evidence" value="ECO:0007669"/>
    <property type="project" value="InterPro"/>
</dbReference>
<feature type="transmembrane region" description="Helical" evidence="3">
    <location>
        <begin position="351"/>
        <end position="373"/>
    </location>
</feature>
<keyword evidence="3" id="KW-0472">Membrane</keyword>
<dbReference type="InterPro" id="IPR005275">
    <property type="entry name" value="Lfuc_symporter_FucP"/>
</dbReference>
<dbReference type="KEGG" id="cut:CUTER_09905"/>
<feature type="transmembrane region" description="Helical" evidence="3">
    <location>
        <begin position="63"/>
        <end position="85"/>
    </location>
</feature>
<feature type="transmembrane region" description="Helical" evidence="3">
    <location>
        <begin position="261"/>
        <end position="287"/>
    </location>
</feature>
<feature type="transmembrane region" description="Helical" evidence="3">
    <location>
        <begin position="117"/>
        <end position="136"/>
    </location>
</feature>
<evidence type="ECO:0000313" key="5">
    <source>
        <dbReference type="Proteomes" id="UP000035548"/>
    </source>
</evidence>
<feature type="transmembrane region" description="Helical" evidence="3">
    <location>
        <begin position="327"/>
        <end position="345"/>
    </location>
</feature>
<dbReference type="GO" id="GO:0005886">
    <property type="term" value="C:plasma membrane"/>
    <property type="evidence" value="ECO:0007669"/>
    <property type="project" value="UniProtKB-SubCell"/>
</dbReference>
<feature type="transmembrane region" description="Helical" evidence="3">
    <location>
        <begin position="411"/>
        <end position="430"/>
    </location>
</feature>
<feature type="transmembrane region" description="Helical" evidence="3">
    <location>
        <begin position="157"/>
        <end position="180"/>
    </location>
</feature>
<dbReference type="Pfam" id="PF07690">
    <property type="entry name" value="MFS_1"/>
    <property type="match status" value="1"/>
</dbReference>
<feature type="transmembrane region" description="Helical" evidence="3">
    <location>
        <begin position="299"/>
        <end position="320"/>
    </location>
</feature>
<dbReference type="OrthoDB" id="9795150at2"/>
<dbReference type="InterPro" id="IPR036259">
    <property type="entry name" value="MFS_trans_sf"/>
</dbReference>
<keyword evidence="3" id="KW-1133">Transmembrane helix</keyword>
<dbReference type="STRING" id="1072256.CUTER_09905"/>
<evidence type="ECO:0000313" key="4">
    <source>
        <dbReference type="EMBL" id="AKK11949.1"/>
    </source>
</evidence>
<evidence type="ECO:0000256" key="1">
    <source>
        <dbReference type="ARBA" id="ARBA00004429"/>
    </source>
</evidence>
<proteinExistence type="predicted"/>
<dbReference type="Gene3D" id="1.20.1250.20">
    <property type="entry name" value="MFS general substrate transporter like domains"/>
    <property type="match status" value="2"/>
</dbReference>
<feature type="transmembrane region" description="Helical" evidence="3">
    <location>
        <begin position="92"/>
        <end position="111"/>
    </location>
</feature>
<protein>
    <submittedName>
        <fullName evidence="4">L-fucose:H+ symporter permease</fullName>
    </submittedName>
</protein>
<comment type="subcellular location">
    <subcellularLocation>
        <location evidence="1">Cell inner membrane</location>
        <topology evidence="1">Multi-pass membrane protein</topology>
    </subcellularLocation>
</comment>
<keyword evidence="3" id="KW-0812">Transmembrane</keyword>
<dbReference type="AlphaFoldDB" id="A0A0G3HF67"/>
<dbReference type="CDD" id="cd17394">
    <property type="entry name" value="MFS_FucP_like"/>
    <property type="match status" value="1"/>
</dbReference>
<dbReference type="InterPro" id="IPR011701">
    <property type="entry name" value="MFS"/>
</dbReference>
<evidence type="ECO:0000256" key="3">
    <source>
        <dbReference type="SAM" id="Phobius"/>
    </source>
</evidence>
<accession>A0A0G3HF67</accession>
<gene>
    <name evidence="4" type="ORF">CUTER_09905</name>
</gene>
<dbReference type="Proteomes" id="UP000035548">
    <property type="component" value="Chromosome"/>
</dbReference>
<evidence type="ECO:0000256" key="2">
    <source>
        <dbReference type="ARBA" id="ARBA00022475"/>
    </source>
</evidence>
<feature type="transmembrane region" description="Helical" evidence="3">
    <location>
        <begin position="214"/>
        <end position="233"/>
    </location>
</feature>
<keyword evidence="2" id="KW-1003">Cell membrane</keyword>